<keyword evidence="6 10" id="KW-0879">Wnt signaling pathway</keyword>
<dbReference type="PANTHER" id="PTHR12027:SF112">
    <property type="entry name" value="PROTEIN WNT-2"/>
    <property type="match status" value="1"/>
</dbReference>
<dbReference type="PANTHER" id="PTHR12027">
    <property type="entry name" value="WNT RELATED"/>
    <property type="match status" value="1"/>
</dbReference>
<dbReference type="InterPro" id="IPR005817">
    <property type="entry name" value="Wnt"/>
</dbReference>
<evidence type="ECO:0000313" key="13">
    <source>
        <dbReference type="EMBL" id="BES89106.1"/>
    </source>
</evidence>
<feature type="signal peptide" evidence="12">
    <location>
        <begin position="1"/>
        <end position="21"/>
    </location>
</feature>
<reference evidence="13 14" key="1">
    <citation type="submission" date="2023-09" db="EMBL/GenBank/DDBJ databases">
        <title>Nesidiocoris tenuis whole genome shotgun sequence.</title>
        <authorList>
            <person name="Shibata T."/>
            <person name="Shimoda M."/>
            <person name="Kobayashi T."/>
            <person name="Uehara T."/>
        </authorList>
    </citation>
    <scope>NUCLEOTIDE SEQUENCE [LARGE SCALE GENOMIC DNA]</scope>
    <source>
        <strain evidence="13 14">Japan</strain>
    </source>
</reference>
<feature type="chain" id="PRO_5046732295" description="Protein Wnt" evidence="12">
    <location>
        <begin position="22"/>
        <end position="367"/>
    </location>
</feature>
<dbReference type="InterPro" id="IPR018161">
    <property type="entry name" value="Wnt_CS"/>
</dbReference>
<feature type="compositionally biased region" description="Polar residues" evidence="11">
    <location>
        <begin position="147"/>
        <end position="162"/>
    </location>
</feature>
<keyword evidence="3 10" id="KW-0217">Developmental protein</keyword>
<comment type="similarity">
    <text evidence="2 10">Belongs to the Wnt family.</text>
</comment>
<keyword evidence="9" id="KW-0449">Lipoprotein</keyword>
<comment type="function">
    <text evidence="10">Ligand for members of the frizzled family of seven transmembrane receptors.</text>
</comment>
<evidence type="ECO:0000313" key="14">
    <source>
        <dbReference type="Proteomes" id="UP001307889"/>
    </source>
</evidence>
<keyword evidence="14" id="KW-1185">Reference proteome</keyword>
<dbReference type="Gene3D" id="3.30.2460.20">
    <property type="match status" value="1"/>
</dbReference>
<proteinExistence type="inferred from homology"/>
<evidence type="ECO:0000256" key="1">
    <source>
        <dbReference type="ARBA" id="ARBA00004498"/>
    </source>
</evidence>
<dbReference type="Pfam" id="PF00110">
    <property type="entry name" value="wnt"/>
    <property type="match status" value="1"/>
</dbReference>
<evidence type="ECO:0000256" key="8">
    <source>
        <dbReference type="ARBA" id="ARBA00023180"/>
    </source>
</evidence>
<dbReference type="InterPro" id="IPR043158">
    <property type="entry name" value="Wnt_C"/>
</dbReference>
<evidence type="ECO:0000256" key="11">
    <source>
        <dbReference type="SAM" id="MobiDB-lite"/>
    </source>
</evidence>
<evidence type="ECO:0000256" key="5">
    <source>
        <dbReference type="ARBA" id="ARBA00022530"/>
    </source>
</evidence>
<evidence type="ECO:0000256" key="3">
    <source>
        <dbReference type="ARBA" id="ARBA00022473"/>
    </source>
</evidence>
<evidence type="ECO:0000256" key="6">
    <source>
        <dbReference type="ARBA" id="ARBA00022687"/>
    </source>
</evidence>
<protein>
    <recommendedName>
        <fullName evidence="10">Protein Wnt</fullName>
    </recommendedName>
</protein>
<dbReference type="EMBL" id="AP028909">
    <property type="protein sequence ID" value="BES89106.1"/>
    <property type="molecule type" value="Genomic_DNA"/>
</dbReference>
<sequence length="367" mass="40802">MRWSPTSTALLFCLLSDISLEFRCRAAVHHAVAEGGGGKDFGAEMVCGRMGGLTKRQREICRATPETMLAISDGIRIAMDECHRQFSNHRWNCSSINFKYPMGYLITVGSREAALTYAMVSGGVAYAVARACARGELRSCGCQVTNSEMSGQSSNGKTSTGKPSKRAAGASWKWRGCGVDVDFGVKMARRFLDAREIESDARSQMNLHNNKAGRMAVKNNMVQSCKCHGMSGSCSMKTCWKGLPHIQRIGNYLMDKYYRARRTRWSRSSGLRTARRNLKPRGSDLIYLDTSPNYCQANSQLGTLGTKGRTCNKSTTTDLASCNVLCCGRGYNTHQYFKPTRCNCKFHWCCYVECQTCNELVQIHTCK</sequence>
<evidence type="ECO:0000256" key="9">
    <source>
        <dbReference type="ARBA" id="ARBA00023288"/>
    </source>
</evidence>
<keyword evidence="4" id="KW-0964">Secreted</keyword>
<evidence type="ECO:0000256" key="10">
    <source>
        <dbReference type="RuleBase" id="RU003500"/>
    </source>
</evidence>
<gene>
    <name evidence="13" type="ORF">NTJ_01913</name>
</gene>
<dbReference type="PRINTS" id="PR01349">
    <property type="entry name" value="WNTPROTEIN"/>
</dbReference>
<accession>A0ABN7A9Y1</accession>
<comment type="subcellular location">
    <subcellularLocation>
        <location evidence="1 10">Secreted</location>
        <location evidence="1 10">Extracellular space</location>
        <location evidence="1 10">Extracellular matrix</location>
    </subcellularLocation>
</comment>
<keyword evidence="8" id="KW-0325">Glycoprotein</keyword>
<keyword evidence="7" id="KW-1015">Disulfide bond</keyword>
<evidence type="ECO:0000256" key="7">
    <source>
        <dbReference type="ARBA" id="ARBA00023157"/>
    </source>
</evidence>
<dbReference type="Proteomes" id="UP001307889">
    <property type="component" value="Chromosome 1"/>
</dbReference>
<organism evidence="13 14">
    <name type="scientific">Nesidiocoris tenuis</name>
    <dbReference type="NCBI Taxonomy" id="355587"/>
    <lineage>
        <taxon>Eukaryota</taxon>
        <taxon>Metazoa</taxon>
        <taxon>Ecdysozoa</taxon>
        <taxon>Arthropoda</taxon>
        <taxon>Hexapoda</taxon>
        <taxon>Insecta</taxon>
        <taxon>Pterygota</taxon>
        <taxon>Neoptera</taxon>
        <taxon>Paraneoptera</taxon>
        <taxon>Hemiptera</taxon>
        <taxon>Heteroptera</taxon>
        <taxon>Panheteroptera</taxon>
        <taxon>Cimicomorpha</taxon>
        <taxon>Miridae</taxon>
        <taxon>Dicyphina</taxon>
        <taxon>Nesidiocoris</taxon>
    </lineage>
</organism>
<feature type="region of interest" description="Disordered" evidence="11">
    <location>
        <begin position="147"/>
        <end position="167"/>
    </location>
</feature>
<dbReference type="PROSITE" id="PS00246">
    <property type="entry name" value="WNT1"/>
    <property type="match status" value="1"/>
</dbReference>
<evidence type="ECO:0000256" key="4">
    <source>
        <dbReference type="ARBA" id="ARBA00022525"/>
    </source>
</evidence>
<keyword evidence="12" id="KW-0732">Signal</keyword>
<evidence type="ECO:0000256" key="2">
    <source>
        <dbReference type="ARBA" id="ARBA00005683"/>
    </source>
</evidence>
<dbReference type="SMART" id="SM00097">
    <property type="entry name" value="WNT1"/>
    <property type="match status" value="1"/>
</dbReference>
<name>A0ABN7A9Y1_9HEMI</name>
<evidence type="ECO:0000256" key="12">
    <source>
        <dbReference type="SAM" id="SignalP"/>
    </source>
</evidence>
<keyword evidence="5" id="KW-0272">Extracellular matrix</keyword>